<keyword evidence="7" id="KW-0503">Monooxygenase</keyword>
<keyword evidence="4" id="KW-0479">Metal-binding</keyword>
<evidence type="ECO:0000256" key="6">
    <source>
        <dbReference type="ARBA" id="ARBA00023004"/>
    </source>
</evidence>
<evidence type="ECO:0000256" key="1">
    <source>
        <dbReference type="ARBA" id="ARBA00001971"/>
    </source>
</evidence>
<organism evidence="11 12">
    <name type="scientific">Mycobacterium shinjukuense</name>
    <dbReference type="NCBI Taxonomy" id="398694"/>
    <lineage>
        <taxon>Bacteria</taxon>
        <taxon>Bacillati</taxon>
        <taxon>Actinomycetota</taxon>
        <taxon>Actinomycetes</taxon>
        <taxon>Mycobacteriales</taxon>
        <taxon>Mycobacteriaceae</taxon>
        <taxon>Mycobacterium</taxon>
    </lineage>
</organism>
<name>A0A7I7MLZ3_9MYCO</name>
<dbReference type="InterPro" id="IPR036396">
    <property type="entry name" value="Cyt_P450_sf"/>
</dbReference>
<dbReference type="AlphaFoldDB" id="A0A7I7MLZ3"/>
<dbReference type="InterPro" id="IPR002397">
    <property type="entry name" value="Cyt_P450_B"/>
</dbReference>
<keyword evidence="12" id="KW-1185">Reference proteome</keyword>
<feature type="DNA-binding region" description="H-T-H motif" evidence="9">
    <location>
        <begin position="155"/>
        <end position="174"/>
    </location>
</feature>
<evidence type="ECO:0000256" key="9">
    <source>
        <dbReference type="PROSITE-ProRule" id="PRU00335"/>
    </source>
</evidence>
<dbReference type="PRINTS" id="PR00359">
    <property type="entry name" value="BP450"/>
</dbReference>
<protein>
    <recommendedName>
        <fullName evidence="10">HTH tetR-type domain-containing protein</fullName>
    </recommendedName>
</protein>
<evidence type="ECO:0000256" key="7">
    <source>
        <dbReference type="ARBA" id="ARBA00023033"/>
    </source>
</evidence>
<dbReference type="SUPFAM" id="SSF48264">
    <property type="entry name" value="Cytochrome P450"/>
    <property type="match status" value="1"/>
</dbReference>
<sequence>MVMQDPPVHTEFRELVSRGFTPRQVAAVEPTVCQFVIDRIEKLRADGGGDIVTELFKPLPSMVVAHYLGVPEQDWAQFDGWTQAIVAANTAGGTITGAVDTVGDAVGSMMACFTGLIERRRTEPADDTIFHLVAADRILEAAERLYTQRDPASVGMNEIARAAGCSRATLYRCFHSREALRTAYVHRETYRLSAAIAQQIAGIEDPRERLGAGITAALRMVRDSPPLASWFAATHLPLGAEVAGRSEVIAALATAFRHSLDAADHDTVARRGRWVVRVIASLLMFAGRDDADERATIEEFVVPVVAPAAVRR</sequence>
<dbReference type="Pfam" id="PF00440">
    <property type="entry name" value="TetR_N"/>
    <property type="match status" value="1"/>
</dbReference>
<dbReference type="GO" id="GO:0008395">
    <property type="term" value="F:steroid hydroxylase activity"/>
    <property type="evidence" value="ECO:0007669"/>
    <property type="project" value="TreeGrafter"/>
</dbReference>
<dbReference type="PANTHER" id="PTHR46696">
    <property type="entry name" value="P450, PUTATIVE (EUROFUNG)-RELATED"/>
    <property type="match status" value="1"/>
</dbReference>
<accession>A0A7I7MLZ3</accession>
<evidence type="ECO:0000256" key="5">
    <source>
        <dbReference type="ARBA" id="ARBA00023002"/>
    </source>
</evidence>
<dbReference type="PRINTS" id="PR00455">
    <property type="entry name" value="HTHTETR"/>
</dbReference>
<comment type="similarity">
    <text evidence="2">Belongs to the cytochrome P450 family.</text>
</comment>
<dbReference type="PROSITE" id="PS50977">
    <property type="entry name" value="HTH_TETR_2"/>
    <property type="match status" value="1"/>
</dbReference>
<dbReference type="GO" id="GO:0036199">
    <property type="term" value="F:cholest-4-en-3-one 26-monooxygenase activity"/>
    <property type="evidence" value="ECO:0007669"/>
    <property type="project" value="TreeGrafter"/>
</dbReference>
<dbReference type="Gene3D" id="1.10.630.10">
    <property type="entry name" value="Cytochrome P450"/>
    <property type="match status" value="1"/>
</dbReference>
<dbReference type="InterPro" id="IPR001647">
    <property type="entry name" value="HTH_TetR"/>
</dbReference>
<reference evidence="11 12" key="1">
    <citation type="journal article" date="2019" name="Emerg. Microbes Infect.">
        <title>Comprehensive subspecies identification of 175 nontuberculous mycobacteria species based on 7547 genomic profiles.</title>
        <authorList>
            <person name="Matsumoto Y."/>
            <person name="Kinjo T."/>
            <person name="Motooka D."/>
            <person name="Nabeya D."/>
            <person name="Jung N."/>
            <person name="Uechi K."/>
            <person name="Horii T."/>
            <person name="Iida T."/>
            <person name="Fujita J."/>
            <person name="Nakamura S."/>
        </authorList>
    </citation>
    <scope>NUCLEOTIDE SEQUENCE [LARGE SCALE GENOMIC DNA]</scope>
    <source>
        <strain evidence="11 12">JCM 14233</strain>
    </source>
</reference>
<dbReference type="EMBL" id="AP022575">
    <property type="protein sequence ID" value="BBX72553.1"/>
    <property type="molecule type" value="Genomic_DNA"/>
</dbReference>
<proteinExistence type="inferred from homology"/>
<keyword evidence="8 9" id="KW-0238">DNA-binding</keyword>
<evidence type="ECO:0000256" key="2">
    <source>
        <dbReference type="ARBA" id="ARBA00010617"/>
    </source>
</evidence>
<feature type="domain" description="HTH tetR-type" evidence="10">
    <location>
        <begin position="132"/>
        <end position="192"/>
    </location>
</feature>
<dbReference type="GO" id="GO:0003677">
    <property type="term" value="F:DNA binding"/>
    <property type="evidence" value="ECO:0007669"/>
    <property type="project" value="UniProtKB-UniRule"/>
</dbReference>
<comment type="cofactor">
    <cofactor evidence="1">
        <name>heme</name>
        <dbReference type="ChEBI" id="CHEBI:30413"/>
    </cofactor>
</comment>
<evidence type="ECO:0000313" key="12">
    <source>
        <dbReference type="Proteomes" id="UP000467236"/>
    </source>
</evidence>
<evidence type="ECO:0000256" key="8">
    <source>
        <dbReference type="ARBA" id="ARBA00023125"/>
    </source>
</evidence>
<dbReference type="Proteomes" id="UP000467236">
    <property type="component" value="Chromosome"/>
</dbReference>
<keyword evidence="5" id="KW-0560">Oxidoreductase</keyword>
<dbReference type="PANTHER" id="PTHR46696:SF4">
    <property type="entry name" value="BIOTIN BIOSYNTHESIS CYTOCHROME P450"/>
    <property type="match status" value="1"/>
</dbReference>
<evidence type="ECO:0000256" key="4">
    <source>
        <dbReference type="ARBA" id="ARBA00022723"/>
    </source>
</evidence>
<dbReference type="GO" id="GO:0020037">
    <property type="term" value="F:heme binding"/>
    <property type="evidence" value="ECO:0007669"/>
    <property type="project" value="InterPro"/>
</dbReference>
<evidence type="ECO:0000313" key="11">
    <source>
        <dbReference type="EMBL" id="BBX72553.1"/>
    </source>
</evidence>
<dbReference type="KEGG" id="mshj:MSHI_04590"/>
<evidence type="ECO:0000259" key="10">
    <source>
        <dbReference type="PROSITE" id="PS50977"/>
    </source>
</evidence>
<gene>
    <name evidence="11" type="ORF">MSHI_04590</name>
</gene>
<dbReference type="GO" id="GO:0006707">
    <property type="term" value="P:cholesterol catabolic process"/>
    <property type="evidence" value="ECO:0007669"/>
    <property type="project" value="TreeGrafter"/>
</dbReference>
<evidence type="ECO:0000256" key="3">
    <source>
        <dbReference type="ARBA" id="ARBA00022617"/>
    </source>
</evidence>
<keyword evidence="3" id="KW-0349">Heme</keyword>
<dbReference type="GO" id="GO:0005506">
    <property type="term" value="F:iron ion binding"/>
    <property type="evidence" value="ECO:0007669"/>
    <property type="project" value="InterPro"/>
</dbReference>
<keyword evidence="6" id="KW-0408">Iron</keyword>